<dbReference type="PROSITE" id="PS51257">
    <property type="entry name" value="PROKAR_LIPOPROTEIN"/>
    <property type="match status" value="1"/>
</dbReference>
<name>A0A437GXW8_9SPHN</name>
<accession>A0A437GXW8</accession>
<keyword evidence="2" id="KW-0472">Membrane</keyword>
<dbReference type="PANTHER" id="PTHR30203:SF32">
    <property type="entry name" value="CATION EFFLUX SYSTEM PROTEIN CUSC"/>
    <property type="match status" value="1"/>
</dbReference>
<protein>
    <submittedName>
        <fullName evidence="3">Efflux transporter outer membrane subunit</fullName>
    </submittedName>
</protein>
<proteinExistence type="inferred from homology"/>
<evidence type="ECO:0000256" key="1">
    <source>
        <dbReference type="ARBA" id="ARBA00007613"/>
    </source>
</evidence>
<dbReference type="Pfam" id="PF02321">
    <property type="entry name" value="OEP"/>
    <property type="match status" value="2"/>
</dbReference>
<comment type="similarity">
    <text evidence="1 2">Belongs to the outer membrane factor (OMF) (TC 1.B.17) family.</text>
</comment>
<gene>
    <name evidence="3" type="ORF">EKN06_09585</name>
</gene>
<keyword evidence="2" id="KW-0812">Transmembrane</keyword>
<evidence type="ECO:0000256" key="2">
    <source>
        <dbReference type="RuleBase" id="RU362097"/>
    </source>
</evidence>
<dbReference type="AlphaFoldDB" id="A0A437GXW8"/>
<dbReference type="Proteomes" id="UP000283003">
    <property type="component" value="Unassembled WGS sequence"/>
</dbReference>
<dbReference type="SUPFAM" id="SSF56954">
    <property type="entry name" value="Outer membrane efflux proteins (OEP)"/>
    <property type="match status" value="1"/>
</dbReference>
<keyword evidence="2" id="KW-1134">Transmembrane beta strand</keyword>
<dbReference type="GO" id="GO:0015562">
    <property type="term" value="F:efflux transmembrane transporter activity"/>
    <property type="evidence" value="ECO:0007669"/>
    <property type="project" value="InterPro"/>
</dbReference>
<dbReference type="PANTHER" id="PTHR30203">
    <property type="entry name" value="OUTER MEMBRANE CATION EFFLUX PROTEIN"/>
    <property type="match status" value="1"/>
</dbReference>
<feature type="chain" id="PRO_5018809162" evidence="2">
    <location>
        <begin position="21"/>
        <end position="472"/>
    </location>
</feature>
<comment type="subcellular location">
    <subcellularLocation>
        <location evidence="2">Cell membrane</location>
        <topology evidence="2">Lipid-anchor</topology>
    </subcellularLocation>
</comment>
<dbReference type="OrthoDB" id="7181739at2"/>
<evidence type="ECO:0000313" key="3">
    <source>
        <dbReference type="EMBL" id="RVQ67234.1"/>
    </source>
</evidence>
<feature type="signal peptide" evidence="2">
    <location>
        <begin position="1"/>
        <end position="20"/>
    </location>
</feature>
<evidence type="ECO:0000313" key="4">
    <source>
        <dbReference type="Proteomes" id="UP000283003"/>
    </source>
</evidence>
<keyword evidence="2" id="KW-0564">Palmitate</keyword>
<sequence length="472" mass="50893">MKRLLLIATASLALTGCVNLAPEHVRPELATALAYDAEYAPDGTVTASQMSYRDWFADPRLKAMLTSALANNRDLVAATARIEQARAQYRIQRSDSLPAVVASSGATRTRQAQSTSVGAANGPYTYDRFDIGVGVTGFELEFWGRVANLSESARAQYLSTVAAQRAFYLSLIADTANTYFAILESEEQIALAEATAQSRREGLRIAQLRLDAGVTSALPFRQAETLLTQAEQQLASERLVAARLRNRLAVLVGGTMPVDLPDGLSLTQQVDGRRLDAGLPSDLLLARPDIVAAEEQLRAARADIGAARAAFFPSISLTGSAGFASGSLDGLFSGDALGWSFGPSINLPIFDFGARDANLDFARAREVEEVANYDLAVQTAFREVADALAGRRYLAEQVATLERAVSSQQQIARVAQLRYREGVADYLEVLDAERNLFEARQTLIATRRAELQNRTTLFVALGGGFESGDGES</sequence>
<organism evidence="3 4">
    <name type="scientific">Croceicoccus ponticola</name>
    <dbReference type="NCBI Taxonomy" id="2217664"/>
    <lineage>
        <taxon>Bacteria</taxon>
        <taxon>Pseudomonadati</taxon>
        <taxon>Pseudomonadota</taxon>
        <taxon>Alphaproteobacteria</taxon>
        <taxon>Sphingomonadales</taxon>
        <taxon>Erythrobacteraceae</taxon>
        <taxon>Croceicoccus</taxon>
    </lineage>
</organism>
<keyword evidence="2" id="KW-0449">Lipoprotein</keyword>
<comment type="caution">
    <text evidence="3">The sequence shown here is derived from an EMBL/GenBank/DDBJ whole genome shotgun (WGS) entry which is preliminary data.</text>
</comment>
<keyword evidence="4" id="KW-1185">Reference proteome</keyword>
<dbReference type="Gene3D" id="2.20.200.10">
    <property type="entry name" value="Outer membrane efflux proteins (OEP)"/>
    <property type="match status" value="1"/>
</dbReference>
<dbReference type="GO" id="GO:0005886">
    <property type="term" value="C:plasma membrane"/>
    <property type="evidence" value="ECO:0007669"/>
    <property type="project" value="UniProtKB-SubCell"/>
</dbReference>
<keyword evidence="2" id="KW-0732">Signal</keyword>
<reference evidence="3 4" key="1">
    <citation type="submission" date="2018-12" db="EMBL/GenBank/DDBJ databases">
        <title>Croceicoccus ponticola sp. nov., a lipolytic bacterium isolated from seawater.</title>
        <authorList>
            <person name="Yoon J.-H."/>
        </authorList>
    </citation>
    <scope>NUCLEOTIDE SEQUENCE [LARGE SCALE GENOMIC DNA]</scope>
    <source>
        <strain evidence="3 4">GM-16</strain>
    </source>
</reference>
<dbReference type="InterPro" id="IPR003423">
    <property type="entry name" value="OMP_efflux"/>
</dbReference>
<dbReference type="Gene3D" id="1.20.1600.10">
    <property type="entry name" value="Outer membrane efflux proteins (OEP)"/>
    <property type="match status" value="1"/>
</dbReference>
<dbReference type="InterPro" id="IPR010131">
    <property type="entry name" value="MdtP/NodT-like"/>
</dbReference>
<dbReference type="NCBIfam" id="TIGR01845">
    <property type="entry name" value="outer_NodT"/>
    <property type="match status" value="1"/>
</dbReference>
<dbReference type="EMBL" id="RXOL01000003">
    <property type="protein sequence ID" value="RVQ67234.1"/>
    <property type="molecule type" value="Genomic_DNA"/>
</dbReference>